<dbReference type="GeneID" id="134291498"/>
<dbReference type="PANTHER" id="PTHR47331:SF1">
    <property type="entry name" value="GAG-LIKE PROTEIN"/>
    <property type="match status" value="1"/>
</dbReference>
<evidence type="ECO:0000313" key="3">
    <source>
        <dbReference type="Proteomes" id="UP000069940"/>
    </source>
</evidence>
<evidence type="ECO:0000259" key="1">
    <source>
        <dbReference type="PROSITE" id="PS50994"/>
    </source>
</evidence>
<accession>A0ABM1Y5V6</accession>
<dbReference type="InterPro" id="IPR040676">
    <property type="entry name" value="DUF5641"/>
</dbReference>
<organism evidence="2 3">
    <name type="scientific">Aedes albopictus</name>
    <name type="common">Asian tiger mosquito</name>
    <name type="synonym">Stegomyia albopicta</name>
    <dbReference type="NCBI Taxonomy" id="7160"/>
    <lineage>
        <taxon>Eukaryota</taxon>
        <taxon>Metazoa</taxon>
        <taxon>Ecdysozoa</taxon>
        <taxon>Arthropoda</taxon>
        <taxon>Hexapoda</taxon>
        <taxon>Insecta</taxon>
        <taxon>Pterygota</taxon>
        <taxon>Neoptera</taxon>
        <taxon>Endopterygota</taxon>
        <taxon>Diptera</taxon>
        <taxon>Nematocera</taxon>
        <taxon>Culicoidea</taxon>
        <taxon>Culicidae</taxon>
        <taxon>Culicinae</taxon>
        <taxon>Aedini</taxon>
        <taxon>Aedes</taxon>
        <taxon>Stegomyia</taxon>
    </lineage>
</organism>
<name>A0ABM1Y5V6_AEDAL</name>
<dbReference type="PROSITE" id="PS50994">
    <property type="entry name" value="INTEGRASE"/>
    <property type="match status" value="1"/>
</dbReference>
<keyword evidence="3" id="KW-1185">Reference proteome</keyword>
<dbReference type="EnsemblMetazoa" id="AALFPA23_006027.R7791">
    <property type="protein sequence ID" value="AALFPA23_006027.P7791"/>
    <property type="gene ID" value="AALFPA23_006027"/>
</dbReference>
<dbReference type="InterPro" id="IPR008042">
    <property type="entry name" value="Retrotrans_Pao"/>
</dbReference>
<proteinExistence type="predicted"/>
<dbReference type="RefSeq" id="XP_062715275.1">
    <property type="nucleotide sequence ID" value="XM_062859291.1"/>
</dbReference>
<sequence>MPITDTLRFQFQFPPLELDVPLTKRRILSLIATLFDPLGLIGATTVSAKIFMQQLWTLQDANGKGLDWDQPVPPTVGEAWRKFNEKLPLLNQIRVNRCVIIPNAVSVELHCFSDASEKAYGGCVYVRSQDSNGTIQVRLLSSRSKVAPLRCQSIPRLELCGALLVSQLFEKVRDSTRLSVPTYFWTDSTCVLRWIAASPTTWTTFVANRVAKIQILTEGWHWKHVAGVDNPADLVSRGVSPEHIIHNELWWEGPDWLKRKEETWPGRITEGYEEGDEERRRTAVACTMSTVAEFNNFYLSKFGSFADLIRRTAYWIRLMKFLQTPREERSGHCFLTTTELKHAEQIIIRNVQREAFSEEWKLLKKDGTVSRKSPLRWFNPYIDKDGLIRVGGRLKYSDEQENTKHPAVLPARHHLTRMIIKHFHERLLHAGPQLLLGVVRLQYWPLGGRNVAREIVHQCVRCYRTKPSTTEQFMGELPPARVIVSRPFTKTGVDYFGPVYIRPVPRRPAVKAYVALFICMCTKAVHLELVSDLSTERFLQALRRFIARRGRPCDMYSDNGTNFVGARNKLIELIHLLKNRVHHDRIATELTNNGIQWHFNPPSAPHFGGLWEAAVRSAKTHLLKVIGESITSSEDFSTLLVQVEACLNSRPLVPMSDDPDDLEPLTPAHFLVGSSLQALPDSELLNIPPNRLNQFQLIQQRIQHFWTRWRREYLNQLQARTKRWKPAVPVEPGKLVVVKDENVPPIRWKMGRIVAVHPGEDDVVRVVTVKTATGEFKRPVEKICILPIPIDDKEDNAP</sequence>
<dbReference type="Proteomes" id="UP000069940">
    <property type="component" value="Unassembled WGS sequence"/>
</dbReference>
<dbReference type="InterPro" id="IPR012337">
    <property type="entry name" value="RNaseH-like_sf"/>
</dbReference>
<dbReference type="Pfam" id="PF05380">
    <property type="entry name" value="Peptidase_A17"/>
    <property type="match status" value="1"/>
</dbReference>
<dbReference type="Gene3D" id="3.30.420.10">
    <property type="entry name" value="Ribonuclease H-like superfamily/Ribonuclease H"/>
    <property type="match status" value="1"/>
</dbReference>
<evidence type="ECO:0000313" key="2">
    <source>
        <dbReference type="EnsemblMetazoa" id="AALFPA23_006027.P7791"/>
    </source>
</evidence>
<feature type="domain" description="Integrase catalytic" evidence="1">
    <location>
        <begin position="483"/>
        <end position="675"/>
    </location>
</feature>
<dbReference type="InterPro" id="IPR041588">
    <property type="entry name" value="Integrase_H2C2"/>
</dbReference>
<reference evidence="2" key="2">
    <citation type="submission" date="2025-05" db="UniProtKB">
        <authorList>
            <consortium name="EnsemblMetazoa"/>
        </authorList>
    </citation>
    <scope>IDENTIFICATION</scope>
    <source>
        <strain evidence="2">Foshan</strain>
    </source>
</reference>
<dbReference type="InterPro" id="IPR043502">
    <property type="entry name" value="DNA/RNA_pol_sf"/>
</dbReference>
<dbReference type="SUPFAM" id="SSF53098">
    <property type="entry name" value="Ribonuclease H-like"/>
    <property type="match status" value="1"/>
</dbReference>
<dbReference type="Pfam" id="PF18701">
    <property type="entry name" value="DUF5641"/>
    <property type="match status" value="1"/>
</dbReference>
<dbReference type="Pfam" id="PF17921">
    <property type="entry name" value="Integrase_H2C2"/>
    <property type="match status" value="1"/>
</dbReference>
<reference evidence="3" key="1">
    <citation type="journal article" date="2015" name="Proc. Natl. Acad. Sci. U.S.A.">
        <title>Genome sequence of the Asian Tiger mosquito, Aedes albopictus, reveals insights into its biology, genetics, and evolution.</title>
        <authorList>
            <person name="Chen X.G."/>
            <person name="Jiang X."/>
            <person name="Gu J."/>
            <person name="Xu M."/>
            <person name="Wu Y."/>
            <person name="Deng Y."/>
            <person name="Zhang C."/>
            <person name="Bonizzoni M."/>
            <person name="Dermauw W."/>
            <person name="Vontas J."/>
            <person name="Armbruster P."/>
            <person name="Huang X."/>
            <person name="Yang Y."/>
            <person name="Zhang H."/>
            <person name="He W."/>
            <person name="Peng H."/>
            <person name="Liu Y."/>
            <person name="Wu K."/>
            <person name="Chen J."/>
            <person name="Lirakis M."/>
            <person name="Topalis P."/>
            <person name="Van Leeuwen T."/>
            <person name="Hall A.B."/>
            <person name="Jiang X."/>
            <person name="Thorpe C."/>
            <person name="Mueller R.L."/>
            <person name="Sun C."/>
            <person name="Waterhouse R.M."/>
            <person name="Yan G."/>
            <person name="Tu Z.J."/>
            <person name="Fang X."/>
            <person name="James A.A."/>
        </authorList>
    </citation>
    <scope>NUCLEOTIDE SEQUENCE [LARGE SCALE GENOMIC DNA]</scope>
    <source>
        <strain evidence="3">Foshan</strain>
    </source>
</reference>
<protein>
    <recommendedName>
        <fullName evidence="1">Integrase catalytic domain-containing protein</fullName>
    </recommendedName>
</protein>
<dbReference type="SUPFAM" id="SSF56672">
    <property type="entry name" value="DNA/RNA polymerases"/>
    <property type="match status" value="1"/>
</dbReference>
<dbReference type="InterPro" id="IPR036397">
    <property type="entry name" value="RNaseH_sf"/>
</dbReference>
<dbReference type="PANTHER" id="PTHR47331">
    <property type="entry name" value="PHD-TYPE DOMAIN-CONTAINING PROTEIN"/>
    <property type="match status" value="1"/>
</dbReference>
<dbReference type="InterPro" id="IPR001584">
    <property type="entry name" value="Integrase_cat-core"/>
</dbReference>